<dbReference type="Proteomes" id="UP001629536">
    <property type="component" value="Unassembled WGS sequence"/>
</dbReference>
<protein>
    <submittedName>
        <fullName evidence="1">Uncharacterized protein</fullName>
    </submittedName>
</protein>
<keyword evidence="2" id="KW-1185">Reference proteome</keyword>
<accession>A0ABW9F478</accession>
<sequence>MLNSYINQIDTHIIKRKFFEAKYHIVPADSILLDYKKLNIEQEDIFINGHKVDHIYDSSVGKVLVSNFKPITDKISISVNYENRYKILKSLTARLLIKSVLKKYFSLDCDNFYTGIEKSSFSINNLFFDEDVKKIITTLEKNINEYIKHDVKIVKSDDNKTTIPGIFYIEENYITVSSLSEIRYFKIDNYTFNNNGVVINYNIN</sequence>
<evidence type="ECO:0000313" key="1">
    <source>
        <dbReference type="EMBL" id="MFM1524251.1"/>
    </source>
</evidence>
<reference evidence="1 2" key="1">
    <citation type="journal article" date="2024" name="Front. Microbiol.">
        <title>Pangenomic and biochemical analyses of Helcococcus ovis reveal widespread tetracycline resistance and a novel bacterial species, Helcococcus bovis.</title>
        <authorList>
            <person name="Cunha F."/>
            <person name="Zhai Y."/>
            <person name="Casaro S."/>
            <person name="Jones K.L."/>
            <person name="Hernandez M."/>
            <person name="Bisinotto R.S."/>
            <person name="Kariyawasam S."/>
            <person name="Brown M.B."/>
            <person name="Phillips A."/>
            <person name="Jeong K.C."/>
            <person name="Galvao K.N."/>
        </authorList>
    </citation>
    <scope>NUCLEOTIDE SEQUENCE [LARGE SCALE GENOMIC DNA]</scope>
    <source>
        <strain evidence="1 2">KG197</strain>
    </source>
</reference>
<evidence type="ECO:0000313" key="2">
    <source>
        <dbReference type="Proteomes" id="UP001629536"/>
    </source>
</evidence>
<dbReference type="EMBL" id="JBFNFH010000001">
    <property type="protein sequence ID" value="MFM1524251.1"/>
    <property type="molecule type" value="Genomic_DNA"/>
</dbReference>
<dbReference type="RefSeq" id="WP_408126153.1">
    <property type="nucleotide sequence ID" value="NZ_JBFNFH010000001.1"/>
</dbReference>
<comment type="caution">
    <text evidence="1">The sequence shown here is derived from an EMBL/GenBank/DDBJ whole genome shotgun (WGS) entry which is preliminary data.</text>
</comment>
<organism evidence="1 2">
    <name type="scientific">Helcococcus bovis</name>
    <dbReference type="NCBI Taxonomy" id="3153252"/>
    <lineage>
        <taxon>Bacteria</taxon>
        <taxon>Bacillati</taxon>
        <taxon>Bacillota</taxon>
        <taxon>Tissierellia</taxon>
        <taxon>Tissierellales</taxon>
        <taxon>Peptoniphilaceae</taxon>
        <taxon>Helcococcus</taxon>
    </lineage>
</organism>
<name>A0ABW9F478_9FIRM</name>
<proteinExistence type="predicted"/>
<gene>
    <name evidence="1" type="ORF">ABGF40_01015</name>
</gene>